<reference evidence="6 7" key="1">
    <citation type="journal article" date="2021" name="Sci. Rep.">
        <title>The distribution of antibiotic resistance genes in chicken gut microbiota commensals.</title>
        <authorList>
            <person name="Juricova H."/>
            <person name="Matiasovicova J."/>
            <person name="Kubasova T."/>
            <person name="Cejkova D."/>
            <person name="Rychlik I."/>
        </authorList>
    </citation>
    <scope>NUCLEOTIDE SEQUENCE [LARGE SCALE GENOMIC DNA]</scope>
    <source>
        <strain evidence="6 7">An770</strain>
    </source>
</reference>
<dbReference type="PANTHER" id="PTHR30346:SF0">
    <property type="entry name" value="HCA OPERON TRANSCRIPTIONAL ACTIVATOR HCAR"/>
    <property type="match status" value="1"/>
</dbReference>
<comment type="caution">
    <text evidence="6">The sequence shown here is derived from an EMBL/GenBank/DDBJ whole genome shotgun (WGS) entry which is preliminary data.</text>
</comment>
<dbReference type="InterPro" id="IPR000847">
    <property type="entry name" value="LysR_HTH_N"/>
</dbReference>
<organism evidence="6 7">
    <name type="scientific">Drancourtella massiliensis</name>
    <dbReference type="NCBI Taxonomy" id="1632013"/>
    <lineage>
        <taxon>Bacteria</taxon>
        <taxon>Bacillati</taxon>
        <taxon>Bacillota</taxon>
        <taxon>Clostridia</taxon>
        <taxon>Eubacteriales</taxon>
        <taxon>Oscillospiraceae</taxon>
        <taxon>Drancourtella</taxon>
    </lineage>
</organism>
<name>A0ABS2EJM8_9FIRM</name>
<dbReference type="Pfam" id="PF00126">
    <property type="entry name" value="HTH_1"/>
    <property type="match status" value="1"/>
</dbReference>
<dbReference type="PROSITE" id="PS50931">
    <property type="entry name" value="HTH_LYSR"/>
    <property type="match status" value="1"/>
</dbReference>
<gene>
    <name evidence="6" type="ORF">H6A32_12240</name>
</gene>
<dbReference type="RefSeq" id="WP_171027976.1">
    <property type="nucleotide sequence ID" value="NZ_JACJKH010000023.1"/>
</dbReference>
<dbReference type="PANTHER" id="PTHR30346">
    <property type="entry name" value="TRANSCRIPTIONAL DUAL REGULATOR HCAR-RELATED"/>
    <property type="match status" value="1"/>
</dbReference>
<evidence type="ECO:0000256" key="3">
    <source>
        <dbReference type="ARBA" id="ARBA00023125"/>
    </source>
</evidence>
<accession>A0ABS2EJM8</accession>
<evidence type="ECO:0000259" key="5">
    <source>
        <dbReference type="PROSITE" id="PS50931"/>
    </source>
</evidence>
<comment type="similarity">
    <text evidence="1">Belongs to the LysR transcriptional regulatory family.</text>
</comment>
<evidence type="ECO:0000313" key="7">
    <source>
        <dbReference type="Proteomes" id="UP000775686"/>
    </source>
</evidence>
<dbReference type="Gene3D" id="1.10.10.10">
    <property type="entry name" value="Winged helix-like DNA-binding domain superfamily/Winged helix DNA-binding domain"/>
    <property type="match status" value="1"/>
</dbReference>
<keyword evidence="2" id="KW-0805">Transcription regulation</keyword>
<evidence type="ECO:0000256" key="4">
    <source>
        <dbReference type="ARBA" id="ARBA00023163"/>
    </source>
</evidence>
<evidence type="ECO:0000313" key="6">
    <source>
        <dbReference type="EMBL" id="MBM6745058.1"/>
    </source>
</evidence>
<keyword evidence="7" id="KW-1185">Reference proteome</keyword>
<dbReference type="PRINTS" id="PR00039">
    <property type="entry name" value="HTHLYSR"/>
</dbReference>
<dbReference type="SUPFAM" id="SSF46785">
    <property type="entry name" value="Winged helix' DNA-binding domain"/>
    <property type="match status" value="1"/>
</dbReference>
<dbReference type="InterPro" id="IPR036388">
    <property type="entry name" value="WH-like_DNA-bd_sf"/>
</dbReference>
<evidence type="ECO:0000256" key="1">
    <source>
        <dbReference type="ARBA" id="ARBA00009437"/>
    </source>
</evidence>
<keyword evidence="4" id="KW-0804">Transcription</keyword>
<evidence type="ECO:0000256" key="2">
    <source>
        <dbReference type="ARBA" id="ARBA00023015"/>
    </source>
</evidence>
<dbReference type="Proteomes" id="UP000775686">
    <property type="component" value="Unassembled WGS sequence"/>
</dbReference>
<keyword evidence="3" id="KW-0238">DNA-binding</keyword>
<protein>
    <submittedName>
        <fullName evidence="6">LysR family transcriptional regulator</fullName>
    </submittedName>
</protein>
<sequence>MDLKDLEYTLAIAKYRSISKAAKELFLSQPYLSSKLKSLEKELGIQIFRRTSTGIIPTASGEELLNSAAKIHSEVEYIRRLKARSSCRLDIVSYYRPFFFNCFLRFQGNFPVEGSESFKELSLKECFQALNSGAARLALVCYASNTHAIYEKMARSYHCTVKKLFPDVRLSVIMRKGHPLSGHSCVTPEDMFRFPLVCFNDSLPFFRHIELTDFSGILYVSDRGGFFDTLENSDSIGVLAILGEEPVKQDICYVPLESKYNTLDFLYATADNYQPNPREEQFLAFIRECAHPVQNRN</sequence>
<dbReference type="SUPFAM" id="SSF53850">
    <property type="entry name" value="Periplasmic binding protein-like II"/>
    <property type="match status" value="1"/>
</dbReference>
<proteinExistence type="inferred from homology"/>
<dbReference type="EMBL" id="JACJKH010000023">
    <property type="protein sequence ID" value="MBM6745058.1"/>
    <property type="molecule type" value="Genomic_DNA"/>
</dbReference>
<dbReference type="InterPro" id="IPR036390">
    <property type="entry name" value="WH_DNA-bd_sf"/>
</dbReference>
<feature type="domain" description="HTH lysR-type" evidence="5">
    <location>
        <begin position="1"/>
        <end position="58"/>
    </location>
</feature>